<organism evidence="5 6">
    <name type="scientific">Vagococcus zengguangii</name>
    <dbReference type="NCBI Taxonomy" id="2571750"/>
    <lineage>
        <taxon>Bacteria</taxon>
        <taxon>Bacillati</taxon>
        <taxon>Bacillota</taxon>
        <taxon>Bacilli</taxon>
        <taxon>Lactobacillales</taxon>
        <taxon>Enterococcaceae</taxon>
        <taxon>Vagococcus</taxon>
    </lineage>
</organism>
<dbReference type="KEGG" id="vao:FA707_08195"/>
<dbReference type="PANTHER" id="PTHR30249:SF0">
    <property type="entry name" value="PLASTIDAL GLYCOLATE_GLYCERATE TRANSLOCATOR 1, CHLOROPLASTIC"/>
    <property type="match status" value="1"/>
</dbReference>
<dbReference type="InterPro" id="IPR007300">
    <property type="entry name" value="CidB/LrgB"/>
</dbReference>
<evidence type="ECO:0000313" key="6">
    <source>
        <dbReference type="Proteomes" id="UP000298615"/>
    </source>
</evidence>
<sequence length="235" mass="25042">MIDYLSKEPIFGVILTIVVFMFFRMLGNKFQWKWLNPLAFSILAIILFLNMTGISYDNYYVGAKYVDMFIGPATVALALPLYRSLPLIKKHAASIMISVGIGTIFNILMVLLLSAMFKLKEPLMLSLVPKSVTTAIAMDLSTQIGGVAAITVLSVITTGVLAPLCAEPILKMFGIDDPMAQGLALGTTSHAIGTSKAMEMGEVQGAMSGLAIGIAGIATVILAPILTNLVDVLIG</sequence>
<proteinExistence type="predicted"/>
<keyword evidence="6" id="KW-1185">Reference proteome</keyword>
<accession>A0A4D7CZE4</accession>
<evidence type="ECO:0000256" key="3">
    <source>
        <dbReference type="ARBA" id="ARBA00022989"/>
    </source>
</evidence>
<keyword evidence="2" id="KW-0812">Transmembrane</keyword>
<dbReference type="RefSeq" id="WP_136953768.1">
    <property type="nucleotide sequence ID" value="NZ_CP039712.1"/>
</dbReference>
<dbReference type="AlphaFoldDB" id="A0A4D7CZE4"/>
<gene>
    <name evidence="5" type="ORF">FA707_08195</name>
</gene>
<evidence type="ECO:0000256" key="4">
    <source>
        <dbReference type="ARBA" id="ARBA00023136"/>
    </source>
</evidence>
<evidence type="ECO:0000313" key="5">
    <source>
        <dbReference type="EMBL" id="QCI86946.1"/>
    </source>
</evidence>
<protein>
    <submittedName>
        <fullName evidence="5">LrgB family protein</fullName>
    </submittedName>
</protein>
<comment type="subcellular location">
    <subcellularLocation>
        <location evidence="1">Membrane</location>
        <topology evidence="1">Multi-pass membrane protein</topology>
    </subcellularLocation>
</comment>
<dbReference type="GO" id="GO:0016020">
    <property type="term" value="C:membrane"/>
    <property type="evidence" value="ECO:0007669"/>
    <property type="project" value="UniProtKB-SubCell"/>
</dbReference>
<dbReference type="EMBL" id="CP039712">
    <property type="protein sequence ID" value="QCI86946.1"/>
    <property type="molecule type" value="Genomic_DNA"/>
</dbReference>
<evidence type="ECO:0000256" key="2">
    <source>
        <dbReference type="ARBA" id="ARBA00022692"/>
    </source>
</evidence>
<evidence type="ECO:0000256" key="1">
    <source>
        <dbReference type="ARBA" id="ARBA00004141"/>
    </source>
</evidence>
<keyword evidence="4" id="KW-0472">Membrane</keyword>
<dbReference type="Pfam" id="PF04172">
    <property type="entry name" value="LrgB"/>
    <property type="match status" value="1"/>
</dbReference>
<dbReference type="OrthoDB" id="9811701at2"/>
<keyword evidence="3" id="KW-1133">Transmembrane helix</keyword>
<dbReference type="PANTHER" id="PTHR30249">
    <property type="entry name" value="PUTATIVE SEROTONIN TRANSPORTER"/>
    <property type="match status" value="1"/>
</dbReference>
<reference evidence="5 6" key="1">
    <citation type="submission" date="2019-04" db="EMBL/GenBank/DDBJ databases">
        <title>Vagococcus sp. nov., isolated from faeces of yaks (Bos grunniens).</title>
        <authorList>
            <person name="Ge Y."/>
        </authorList>
    </citation>
    <scope>NUCLEOTIDE SEQUENCE [LARGE SCALE GENOMIC DNA]</scope>
    <source>
        <strain evidence="5 6">MN-17</strain>
    </source>
</reference>
<dbReference type="Proteomes" id="UP000298615">
    <property type="component" value="Chromosome"/>
</dbReference>
<name>A0A4D7CZE4_9ENTE</name>